<evidence type="ECO:0000313" key="1">
    <source>
        <dbReference type="EMBL" id="ACV61361.1"/>
    </source>
</evidence>
<dbReference type="Proteomes" id="UP000002217">
    <property type="component" value="Chromosome"/>
</dbReference>
<dbReference type="HOGENOM" id="CLU_1472923_0_0_9"/>
<evidence type="ECO:0000313" key="2">
    <source>
        <dbReference type="Proteomes" id="UP000002217"/>
    </source>
</evidence>
<dbReference type="EMBL" id="CP001720">
    <property type="protein sequence ID" value="ACV61361.1"/>
    <property type="molecule type" value="Genomic_DNA"/>
</dbReference>
<proteinExistence type="predicted"/>
<name>C8W509_DESAS</name>
<gene>
    <name evidence="1" type="ordered locus">Dtox_0424</name>
</gene>
<dbReference type="KEGG" id="dae:Dtox_0424"/>
<dbReference type="STRING" id="485916.Dtox_0424"/>
<keyword evidence="2" id="KW-1185">Reference proteome</keyword>
<protein>
    <submittedName>
        <fullName evidence="1">Uncharacterized protein</fullName>
    </submittedName>
</protein>
<accession>C8W509</accession>
<organism evidence="1 2">
    <name type="scientific">Desulfofarcimen acetoxidans (strain ATCC 49208 / DSM 771 / KCTC 5769 / VKM B-1644 / 5575)</name>
    <name type="common">Desulfotomaculum acetoxidans</name>
    <dbReference type="NCBI Taxonomy" id="485916"/>
    <lineage>
        <taxon>Bacteria</taxon>
        <taxon>Bacillati</taxon>
        <taxon>Bacillota</taxon>
        <taxon>Clostridia</taxon>
        <taxon>Eubacteriales</taxon>
        <taxon>Peptococcaceae</taxon>
        <taxon>Desulfofarcimen</taxon>
    </lineage>
</organism>
<sequence length="183" mass="20395">MGELIQRMSTQTRSCLEQEIAEKPNAAIADAINAAYRLLSESVVYDGISMSDRAVLLGDDEPYIQVKLIANSDELDLDEEDGIWVNCPVHEDELKAVAEQLGVGSYRDLEMGDVCAIVEKTTIDMLCDAISSFDEINELARAMKEHGVIRELGKYKAILEFENCFDVEEAAELAGKLDDYDFF</sequence>
<dbReference type="AlphaFoldDB" id="C8W509"/>
<reference evidence="1 2" key="1">
    <citation type="journal article" date="2009" name="Stand. Genomic Sci.">
        <title>Complete genome sequence of Desulfotomaculum acetoxidans type strain (5575).</title>
        <authorList>
            <person name="Spring S."/>
            <person name="Lapidus A."/>
            <person name="Schroder M."/>
            <person name="Gleim D."/>
            <person name="Sims D."/>
            <person name="Meincke L."/>
            <person name="Glavina Del Rio T."/>
            <person name="Tice H."/>
            <person name="Copeland A."/>
            <person name="Cheng J.F."/>
            <person name="Lucas S."/>
            <person name="Chen F."/>
            <person name="Nolan M."/>
            <person name="Bruce D."/>
            <person name="Goodwin L."/>
            <person name="Pitluck S."/>
            <person name="Ivanova N."/>
            <person name="Mavromatis K."/>
            <person name="Mikhailova N."/>
            <person name="Pati A."/>
            <person name="Chen A."/>
            <person name="Palaniappan K."/>
            <person name="Land M."/>
            <person name="Hauser L."/>
            <person name="Chang Y.J."/>
            <person name="Jeffries C.D."/>
            <person name="Chain P."/>
            <person name="Saunders E."/>
            <person name="Brettin T."/>
            <person name="Detter J.C."/>
            <person name="Goker M."/>
            <person name="Bristow J."/>
            <person name="Eisen J.A."/>
            <person name="Markowitz V."/>
            <person name="Hugenholtz P."/>
            <person name="Kyrpides N.C."/>
            <person name="Klenk H.P."/>
            <person name="Han C."/>
        </authorList>
    </citation>
    <scope>NUCLEOTIDE SEQUENCE [LARGE SCALE GENOMIC DNA]</scope>
    <source>
        <strain evidence="2">ATCC 49208 / DSM 771 / VKM B-1644</strain>
    </source>
</reference>